<dbReference type="InterPro" id="IPR056884">
    <property type="entry name" value="NPHP3-like_N"/>
</dbReference>
<dbReference type="PANTHER" id="PTHR10039">
    <property type="entry name" value="AMELOGENIN"/>
    <property type="match status" value="1"/>
</dbReference>
<organism evidence="4 5">
    <name type="scientific">Apiospora hydei</name>
    <dbReference type="NCBI Taxonomy" id="1337664"/>
    <lineage>
        <taxon>Eukaryota</taxon>
        <taxon>Fungi</taxon>
        <taxon>Dikarya</taxon>
        <taxon>Ascomycota</taxon>
        <taxon>Pezizomycotina</taxon>
        <taxon>Sordariomycetes</taxon>
        <taxon>Xylariomycetidae</taxon>
        <taxon>Amphisphaeriales</taxon>
        <taxon>Apiosporaceae</taxon>
        <taxon>Apiospora</taxon>
    </lineage>
</organism>
<dbReference type="InterPro" id="IPR031348">
    <property type="entry name" value="PigL_N"/>
</dbReference>
<evidence type="ECO:0000256" key="1">
    <source>
        <dbReference type="ARBA" id="ARBA00022737"/>
    </source>
</evidence>
<dbReference type="Gene3D" id="1.20.120.1020">
    <property type="entry name" value="Prion-inhibition and propagation, HeLo domain"/>
    <property type="match status" value="1"/>
</dbReference>
<dbReference type="Proteomes" id="UP001433268">
    <property type="component" value="Unassembled WGS sequence"/>
</dbReference>
<proteinExistence type="predicted"/>
<name>A0ABR1V880_9PEZI</name>
<dbReference type="InterPro" id="IPR038305">
    <property type="entry name" value="HeLo_sf"/>
</dbReference>
<evidence type="ECO:0008006" key="6">
    <source>
        <dbReference type="Google" id="ProtNLM"/>
    </source>
</evidence>
<sequence length="310" mass="34717">MADPLSIAASIAGVVTLADLVFGRLYKYVKTARDAPNEVKELAAMVNDLGGLLNSLARLARALQGETFDVSLRMQHADTCSFILSKLDKIFQKADKDLEKSGQLDKFQRKLKWPFSTSQIKEYVSELSIHKESMSLALSADSMNGLLQCLSFERKILDTTEEIRLDVKETRKITTLIEESSERTKVLESFLKHNPQESYEMSLSLRHPRTGFWLLRLPAFQTWLENPGSKLWLSGITGAGKTVLAASIIEAALARSNENVAVAFYFCDYKTEATWNPNTCHTQIQQSLCRTNWHAASAQQGPTFRKGYGA</sequence>
<dbReference type="RefSeq" id="XP_066664126.1">
    <property type="nucleotide sequence ID" value="XM_066818434.1"/>
</dbReference>
<feature type="domain" description="Azaphilone pigments biosynthesis cluster protein L N-terminal" evidence="2">
    <location>
        <begin position="2"/>
        <end position="183"/>
    </location>
</feature>
<keyword evidence="1" id="KW-0677">Repeat</keyword>
<dbReference type="EMBL" id="JAQQWN010000009">
    <property type="protein sequence ID" value="KAK8067373.1"/>
    <property type="molecule type" value="Genomic_DNA"/>
</dbReference>
<evidence type="ECO:0000313" key="4">
    <source>
        <dbReference type="EMBL" id="KAK8067373.1"/>
    </source>
</evidence>
<dbReference type="Pfam" id="PF24883">
    <property type="entry name" value="NPHP3_N"/>
    <property type="match status" value="1"/>
</dbReference>
<keyword evidence="5" id="KW-1185">Reference proteome</keyword>
<gene>
    <name evidence="4" type="ORF">PG997_014120</name>
</gene>
<dbReference type="InterPro" id="IPR027417">
    <property type="entry name" value="P-loop_NTPase"/>
</dbReference>
<dbReference type="PANTHER" id="PTHR10039:SF16">
    <property type="entry name" value="GPI INOSITOL-DEACYLASE"/>
    <property type="match status" value="1"/>
</dbReference>
<evidence type="ECO:0000259" key="2">
    <source>
        <dbReference type="Pfam" id="PF17111"/>
    </source>
</evidence>
<protein>
    <recommendedName>
        <fullName evidence="6">Fungal N-terminal domain-containing protein</fullName>
    </recommendedName>
</protein>
<reference evidence="4 5" key="1">
    <citation type="submission" date="2023-01" db="EMBL/GenBank/DDBJ databases">
        <title>Analysis of 21 Apiospora genomes using comparative genomics revels a genus with tremendous synthesis potential of carbohydrate active enzymes and secondary metabolites.</title>
        <authorList>
            <person name="Sorensen T."/>
        </authorList>
    </citation>
    <scope>NUCLEOTIDE SEQUENCE [LARGE SCALE GENOMIC DNA]</scope>
    <source>
        <strain evidence="4 5">CBS 114990</strain>
    </source>
</reference>
<dbReference type="Pfam" id="PF17111">
    <property type="entry name" value="PigL_N"/>
    <property type="match status" value="1"/>
</dbReference>
<accession>A0ABR1V880</accession>
<evidence type="ECO:0000259" key="3">
    <source>
        <dbReference type="Pfam" id="PF24883"/>
    </source>
</evidence>
<comment type="caution">
    <text evidence="4">The sequence shown here is derived from an EMBL/GenBank/DDBJ whole genome shotgun (WGS) entry which is preliminary data.</text>
</comment>
<feature type="domain" description="Nephrocystin 3-like N-terminal" evidence="3">
    <location>
        <begin position="210"/>
        <end position="292"/>
    </location>
</feature>
<dbReference type="GeneID" id="92051494"/>
<dbReference type="Gene3D" id="3.40.50.300">
    <property type="entry name" value="P-loop containing nucleotide triphosphate hydrolases"/>
    <property type="match status" value="1"/>
</dbReference>
<evidence type="ECO:0000313" key="5">
    <source>
        <dbReference type="Proteomes" id="UP001433268"/>
    </source>
</evidence>